<dbReference type="AlphaFoldDB" id="A0A089P0N5"/>
<keyword evidence="2" id="KW-0378">Hydrolase</keyword>
<evidence type="ECO:0000256" key="3">
    <source>
        <dbReference type="ARBA" id="ARBA00022840"/>
    </source>
</evidence>
<dbReference type="KEGG" id="mor:MOC_3858"/>
<accession>A0A089P0N5</accession>
<protein>
    <submittedName>
        <fullName evidence="5">Urea amidolyase related protein</fullName>
    </submittedName>
</protein>
<evidence type="ECO:0000313" key="6">
    <source>
        <dbReference type="Proteomes" id="UP000029492"/>
    </source>
</evidence>
<proteinExistence type="predicted"/>
<dbReference type="HOGENOM" id="CLU_028967_0_1_5"/>
<evidence type="ECO:0000313" key="5">
    <source>
        <dbReference type="EMBL" id="AIQ91613.1"/>
    </source>
</evidence>
<dbReference type="NCBIfam" id="TIGR00724">
    <property type="entry name" value="urea_amlyse_rel"/>
    <property type="match status" value="1"/>
</dbReference>
<keyword evidence="3" id="KW-0067">ATP-binding</keyword>
<keyword evidence="6" id="KW-1185">Reference proteome</keyword>
<dbReference type="Proteomes" id="UP000029492">
    <property type="component" value="Chromosome"/>
</dbReference>
<dbReference type="SUPFAM" id="SSF50891">
    <property type="entry name" value="Cyclophilin-like"/>
    <property type="match status" value="1"/>
</dbReference>
<dbReference type="eggNOG" id="COG1984">
    <property type="taxonomic scope" value="Bacteria"/>
</dbReference>
<dbReference type="InterPro" id="IPR003778">
    <property type="entry name" value="CT_A_B"/>
</dbReference>
<dbReference type="GO" id="GO:0005524">
    <property type="term" value="F:ATP binding"/>
    <property type="evidence" value="ECO:0007669"/>
    <property type="project" value="UniProtKB-KW"/>
</dbReference>
<dbReference type="Pfam" id="PF02626">
    <property type="entry name" value="CT_A_B"/>
    <property type="match status" value="1"/>
</dbReference>
<gene>
    <name evidence="5" type="ORF">MOC_3858</name>
</gene>
<evidence type="ECO:0000259" key="4">
    <source>
        <dbReference type="SMART" id="SM00797"/>
    </source>
</evidence>
<dbReference type="InterPro" id="IPR029000">
    <property type="entry name" value="Cyclophilin-like_dom_sf"/>
</dbReference>
<dbReference type="GO" id="GO:0016787">
    <property type="term" value="F:hydrolase activity"/>
    <property type="evidence" value="ECO:0007669"/>
    <property type="project" value="UniProtKB-KW"/>
</dbReference>
<name>A0A089P0N5_9HYPH</name>
<sequence length="338" mass="34870">MPALVIESAGPGVTLQDGGRHGYLRYGITAAGPMDPLMHAAANRAASNALDATAVEISTGGVTVSAEDGPVGITLLAPGFRVALDGVPLPDTVALTLEPGQRLVVRAGDAGAWGYLAVAGRLDVAPVLGSAATHTRSGLGGLDGRGLAAGDRLPVAEGRTLDGAPQRLVAPWLDRDGRVIRVVLGPQDDYFAPDQIEAFLAGPWTVSPRGDRMACFVDGTPLKHAKGHDIVSDGVAMGAIQVPGNGLPIILMADRQSTGGYPKIATVIGPDLGRLAQVRGGARLSFRRVSVEEAVAAQRGERDLLREAVPREPVIRTDFASDFLLGLNLVGGVTDGRS</sequence>
<dbReference type="PANTHER" id="PTHR43309:SF5">
    <property type="entry name" value="5-OXOPROLINASE SUBUNIT C"/>
    <property type="match status" value="1"/>
</dbReference>
<feature type="domain" description="Carboxyltransferase" evidence="4">
    <location>
        <begin position="25"/>
        <end position="305"/>
    </location>
</feature>
<evidence type="ECO:0000256" key="1">
    <source>
        <dbReference type="ARBA" id="ARBA00022741"/>
    </source>
</evidence>
<keyword evidence="1" id="KW-0547">Nucleotide-binding</keyword>
<dbReference type="PANTHER" id="PTHR43309">
    <property type="entry name" value="5-OXOPROLINASE SUBUNIT C"/>
    <property type="match status" value="1"/>
</dbReference>
<reference evidence="5 6" key="1">
    <citation type="journal article" date="2014" name="PLoS ONE">
        <title>Genome Information of Methylobacterium oryzae, a Plant-Probiotic Methylotroph in the Phyllosphere.</title>
        <authorList>
            <person name="Kwak M.J."/>
            <person name="Jeong H."/>
            <person name="Madhaiyan M."/>
            <person name="Lee Y."/>
            <person name="Sa T.M."/>
            <person name="Oh T.K."/>
            <person name="Kim J.F."/>
        </authorList>
    </citation>
    <scope>NUCLEOTIDE SEQUENCE [LARGE SCALE GENOMIC DNA]</scope>
    <source>
        <strain evidence="5 6">CBMB20</strain>
    </source>
</reference>
<dbReference type="GO" id="GO:0016829">
    <property type="term" value="F:lyase activity"/>
    <property type="evidence" value="ECO:0007669"/>
    <property type="project" value="UniProtKB-KW"/>
</dbReference>
<dbReference type="RefSeq" id="WP_043758737.1">
    <property type="nucleotide sequence ID" value="NZ_CP003811.1"/>
</dbReference>
<organism evidence="5 6">
    <name type="scientific">Methylobacterium oryzae CBMB20</name>
    <dbReference type="NCBI Taxonomy" id="693986"/>
    <lineage>
        <taxon>Bacteria</taxon>
        <taxon>Pseudomonadati</taxon>
        <taxon>Pseudomonadota</taxon>
        <taxon>Alphaproteobacteria</taxon>
        <taxon>Hyphomicrobiales</taxon>
        <taxon>Methylobacteriaceae</taxon>
        <taxon>Methylobacterium</taxon>
    </lineage>
</organism>
<dbReference type="Gene3D" id="2.40.100.10">
    <property type="entry name" value="Cyclophilin-like"/>
    <property type="match status" value="1"/>
</dbReference>
<dbReference type="InterPro" id="IPR052708">
    <property type="entry name" value="PxpC"/>
</dbReference>
<dbReference type="EMBL" id="CP003811">
    <property type="protein sequence ID" value="AIQ91613.1"/>
    <property type="molecule type" value="Genomic_DNA"/>
</dbReference>
<dbReference type="STRING" id="693986.MOC_3858"/>
<evidence type="ECO:0000256" key="2">
    <source>
        <dbReference type="ARBA" id="ARBA00022801"/>
    </source>
</evidence>
<dbReference type="SMART" id="SM00797">
    <property type="entry name" value="AHS2"/>
    <property type="match status" value="1"/>
</dbReference>